<dbReference type="EMBL" id="GBRH01161966">
    <property type="protein sequence ID" value="JAE35930.1"/>
    <property type="molecule type" value="Transcribed_RNA"/>
</dbReference>
<organism evidence="1">
    <name type="scientific">Arundo donax</name>
    <name type="common">Giant reed</name>
    <name type="synonym">Donax arundinaceus</name>
    <dbReference type="NCBI Taxonomy" id="35708"/>
    <lineage>
        <taxon>Eukaryota</taxon>
        <taxon>Viridiplantae</taxon>
        <taxon>Streptophyta</taxon>
        <taxon>Embryophyta</taxon>
        <taxon>Tracheophyta</taxon>
        <taxon>Spermatophyta</taxon>
        <taxon>Magnoliopsida</taxon>
        <taxon>Liliopsida</taxon>
        <taxon>Poales</taxon>
        <taxon>Poaceae</taxon>
        <taxon>PACMAD clade</taxon>
        <taxon>Arundinoideae</taxon>
        <taxon>Arundineae</taxon>
        <taxon>Arundo</taxon>
    </lineage>
</organism>
<protein>
    <submittedName>
        <fullName evidence="1">Uncharacterized protein</fullName>
    </submittedName>
</protein>
<name>A0A0A9HFG0_ARUDO</name>
<accession>A0A0A9HFG0</accession>
<evidence type="ECO:0000313" key="1">
    <source>
        <dbReference type="EMBL" id="JAE35930.1"/>
    </source>
</evidence>
<sequence>MASPTTAGSESKVPSPTEGILAPVLSTKCFTIFSPLAAP</sequence>
<dbReference type="AlphaFoldDB" id="A0A0A9HFG0"/>
<proteinExistence type="predicted"/>
<reference evidence="1" key="2">
    <citation type="journal article" date="2015" name="Data Brief">
        <title>Shoot transcriptome of the giant reed, Arundo donax.</title>
        <authorList>
            <person name="Barrero R.A."/>
            <person name="Guerrero F.D."/>
            <person name="Moolhuijzen P."/>
            <person name="Goolsby J.A."/>
            <person name="Tidwell J."/>
            <person name="Bellgard S.E."/>
            <person name="Bellgard M.I."/>
        </authorList>
    </citation>
    <scope>NUCLEOTIDE SEQUENCE</scope>
    <source>
        <tissue evidence="1">Shoot tissue taken approximately 20 cm above the soil surface</tissue>
    </source>
</reference>
<reference evidence="1" key="1">
    <citation type="submission" date="2014-09" db="EMBL/GenBank/DDBJ databases">
        <authorList>
            <person name="Magalhaes I.L.F."/>
            <person name="Oliveira U."/>
            <person name="Santos F.R."/>
            <person name="Vidigal T.H.D.A."/>
            <person name="Brescovit A.D."/>
            <person name="Santos A.J."/>
        </authorList>
    </citation>
    <scope>NUCLEOTIDE SEQUENCE</scope>
    <source>
        <tissue evidence="1">Shoot tissue taken approximately 20 cm above the soil surface</tissue>
    </source>
</reference>